<evidence type="ECO:0000256" key="3">
    <source>
        <dbReference type="ARBA" id="ARBA00022723"/>
    </source>
</evidence>
<dbReference type="Gene3D" id="3.90.70.80">
    <property type="match status" value="1"/>
</dbReference>
<keyword evidence="2" id="KW-0645">Protease</keyword>
<evidence type="ECO:0000313" key="11">
    <source>
        <dbReference type="EMBL" id="CAG8561090.1"/>
    </source>
</evidence>
<dbReference type="EMBL" id="CAJVPV010003849">
    <property type="protein sequence ID" value="CAG8561090.1"/>
    <property type="molecule type" value="Genomic_DNA"/>
</dbReference>
<sequence length="316" mass="35948">MRIRVRERDKVHVITNLTDTSTFLELKQSIQTLTGISPLHQELKIGYPPRVCKAGDQDTLISIGIQNGEVIILSELSLSELDSQSIANTSSTKDTIFIRVENGFVILREMDDDNSCLFRAIVIIEHIKKDSEKYSDVVLGRSRDEYCSWIAQRNSWGGAIELAIFASHYKVVFDIQEIRSIDVKSGRIDRYGQGNYSQCVYIIYSGIREYLCLKYLSSILVDQSNLFQTYLDYDSIAFTPTTEAGPEFDQTIFDVSDEITLTASIEIADKMKQMRKYTYTADFTLRCDQCKKGLKGDKEAVQHAKETGHSNFVEYA</sequence>
<comment type="catalytic activity">
    <reaction evidence="1 9">
        <text>Thiol-dependent hydrolysis of ester, thioester, amide, peptide and isopeptide bonds formed by the C-terminal Gly of ubiquitin (a 76-residue protein attached to proteins as an intracellular targeting signal).</text>
        <dbReference type="EC" id="3.4.19.12"/>
    </reaction>
</comment>
<organism evidence="11 12">
    <name type="scientific">Acaulospora morrowiae</name>
    <dbReference type="NCBI Taxonomy" id="94023"/>
    <lineage>
        <taxon>Eukaryota</taxon>
        <taxon>Fungi</taxon>
        <taxon>Fungi incertae sedis</taxon>
        <taxon>Mucoromycota</taxon>
        <taxon>Glomeromycotina</taxon>
        <taxon>Glomeromycetes</taxon>
        <taxon>Diversisporales</taxon>
        <taxon>Acaulosporaceae</taxon>
        <taxon>Acaulospora</taxon>
    </lineage>
</organism>
<dbReference type="GO" id="GO:0004843">
    <property type="term" value="F:cysteine-type deubiquitinase activity"/>
    <property type="evidence" value="ECO:0007669"/>
    <property type="project" value="UniProtKB-UniRule"/>
</dbReference>
<keyword evidence="12" id="KW-1185">Reference proteome</keyword>
<keyword evidence="3" id="KW-0479">Metal-binding</keyword>
<evidence type="ECO:0000256" key="2">
    <source>
        <dbReference type="ARBA" id="ARBA00022670"/>
    </source>
</evidence>
<dbReference type="GO" id="GO:0005634">
    <property type="term" value="C:nucleus"/>
    <property type="evidence" value="ECO:0007669"/>
    <property type="project" value="TreeGrafter"/>
</dbReference>
<dbReference type="InterPro" id="IPR057766">
    <property type="entry name" value="Znf-C2H2_OTU1-like_C"/>
</dbReference>
<dbReference type="InterPro" id="IPR048857">
    <property type="entry name" value="OTU1_Ubl"/>
</dbReference>
<feature type="domain" description="C2H2-type" evidence="10">
    <location>
        <begin position="287"/>
        <end position="309"/>
    </location>
</feature>
<comment type="subcellular location">
    <subcellularLocation>
        <location evidence="9">Cytoplasm</location>
    </subcellularLocation>
</comment>
<reference evidence="11" key="1">
    <citation type="submission" date="2021-06" db="EMBL/GenBank/DDBJ databases">
        <authorList>
            <person name="Kallberg Y."/>
            <person name="Tangrot J."/>
            <person name="Rosling A."/>
        </authorList>
    </citation>
    <scope>NUCLEOTIDE SEQUENCE</scope>
    <source>
        <strain evidence="11">CL551</strain>
    </source>
</reference>
<dbReference type="GO" id="GO:0036503">
    <property type="term" value="P:ERAD pathway"/>
    <property type="evidence" value="ECO:0007669"/>
    <property type="project" value="TreeGrafter"/>
</dbReference>
<comment type="function">
    <text evidence="9">Hydrolase that can remove conjugated ubiquitin from proteins and may therefore play an important regulatory role at the level of protein turnover by preventing degradation.</text>
</comment>
<dbReference type="CDD" id="cd22745">
    <property type="entry name" value="OTU_OTU1"/>
    <property type="match status" value="1"/>
</dbReference>
<dbReference type="GO" id="GO:0005829">
    <property type="term" value="C:cytosol"/>
    <property type="evidence" value="ECO:0007669"/>
    <property type="project" value="TreeGrafter"/>
</dbReference>
<keyword evidence="8" id="KW-0862">Zinc</keyword>
<protein>
    <recommendedName>
        <fullName evidence="9">Ubiquitin thioesterase OTU</fullName>
        <ecNumber evidence="9">3.4.19.12</ecNumber>
    </recommendedName>
</protein>
<evidence type="ECO:0000256" key="8">
    <source>
        <dbReference type="ARBA" id="ARBA00022833"/>
    </source>
</evidence>
<evidence type="ECO:0000256" key="9">
    <source>
        <dbReference type="RuleBase" id="RU367104"/>
    </source>
</evidence>
<evidence type="ECO:0000313" key="12">
    <source>
        <dbReference type="Proteomes" id="UP000789342"/>
    </source>
</evidence>
<dbReference type="OrthoDB" id="65596at2759"/>
<dbReference type="InterPro" id="IPR013087">
    <property type="entry name" value="Znf_C2H2_type"/>
</dbReference>
<gene>
    <name evidence="11" type="ORF">AMORRO_LOCUS6022</name>
</gene>
<dbReference type="InterPro" id="IPR038765">
    <property type="entry name" value="Papain-like_cys_pep_sf"/>
</dbReference>
<keyword evidence="7 9" id="KW-0788">Thiol protease</keyword>
<dbReference type="EC" id="3.4.19.12" evidence="9"/>
<dbReference type="Pfam" id="PF24560">
    <property type="entry name" value="zf-C2H2_OTU1_C"/>
    <property type="match status" value="1"/>
</dbReference>
<dbReference type="Pfam" id="PF21403">
    <property type="entry name" value="OTU1_UBXL"/>
    <property type="match status" value="1"/>
</dbReference>
<keyword evidence="5 9" id="KW-0833">Ubl conjugation pathway</keyword>
<proteinExistence type="predicted"/>
<evidence type="ECO:0000256" key="4">
    <source>
        <dbReference type="ARBA" id="ARBA00022771"/>
    </source>
</evidence>
<keyword evidence="4" id="KW-0863">Zinc-finger</keyword>
<keyword evidence="6 9" id="KW-0378">Hydrolase</keyword>
<dbReference type="GO" id="GO:0030968">
    <property type="term" value="P:endoplasmic reticulum unfolded protein response"/>
    <property type="evidence" value="ECO:0007669"/>
    <property type="project" value="TreeGrafter"/>
</dbReference>
<evidence type="ECO:0000256" key="7">
    <source>
        <dbReference type="ARBA" id="ARBA00022807"/>
    </source>
</evidence>
<dbReference type="GO" id="GO:0008270">
    <property type="term" value="F:zinc ion binding"/>
    <property type="evidence" value="ECO:0007669"/>
    <property type="project" value="UniProtKB-KW"/>
</dbReference>
<dbReference type="GO" id="GO:0016579">
    <property type="term" value="P:protein deubiquitination"/>
    <property type="evidence" value="ECO:0007669"/>
    <property type="project" value="TreeGrafter"/>
</dbReference>
<name>A0A9N9FUI5_9GLOM</name>
<dbReference type="Proteomes" id="UP000789342">
    <property type="component" value="Unassembled WGS sequence"/>
</dbReference>
<evidence type="ECO:0000256" key="6">
    <source>
        <dbReference type="ARBA" id="ARBA00022801"/>
    </source>
</evidence>
<dbReference type="PANTHER" id="PTHR13312:SF0">
    <property type="entry name" value="UBIQUITIN THIOESTERASE OTU1"/>
    <property type="match status" value="1"/>
</dbReference>
<evidence type="ECO:0000256" key="1">
    <source>
        <dbReference type="ARBA" id="ARBA00000707"/>
    </source>
</evidence>
<dbReference type="SUPFAM" id="SSF54236">
    <property type="entry name" value="Ubiquitin-like"/>
    <property type="match status" value="1"/>
</dbReference>
<dbReference type="CDD" id="cd17059">
    <property type="entry name" value="Ubl_OTU1"/>
    <property type="match status" value="1"/>
</dbReference>
<dbReference type="PANTHER" id="PTHR13312">
    <property type="entry name" value="HIV-INDUCED PROTEIN-7-LIKE PROTEASE"/>
    <property type="match status" value="1"/>
</dbReference>
<dbReference type="AlphaFoldDB" id="A0A9N9FUI5"/>
<keyword evidence="9" id="KW-0963">Cytoplasm</keyword>
<evidence type="ECO:0000259" key="10">
    <source>
        <dbReference type="PROSITE" id="PS00028"/>
    </source>
</evidence>
<dbReference type="InterPro" id="IPR029071">
    <property type="entry name" value="Ubiquitin-like_domsf"/>
</dbReference>
<dbReference type="SUPFAM" id="SSF54001">
    <property type="entry name" value="Cysteine proteinases"/>
    <property type="match status" value="1"/>
</dbReference>
<dbReference type="PROSITE" id="PS00028">
    <property type="entry name" value="ZINC_FINGER_C2H2_1"/>
    <property type="match status" value="1"/>
</dbReference>
<evidence type="ECO:0000256" key="5">
    <source>
        <dbReference type="ARBA" id="ARBA00022786"/>
    </source>
</evidence>
<accession>A0A9N9FUI5</accession>
<dbReference type="Gene3D" id="3.10.20.90">
    <property type="entry name" value="Phosphatidylinositol 3-kinase Catalytic Subunit, Chain A, domain 1"/>
    <property type="match status" value="1"/>
</dbReference>
<comment type="caution">
    <text evidence="11">The sequence shown here is derived from an EMBL/GenBank/DDBJ whole genome shotgun (WGS) entry which is preliminary data.</text>
</comment>